<reference evidence="3" key="1">
    <citation type="submission" date="2022-10" db="EMBL/GenBank/DDBJ databases">
        <authorList>
            <person name="Botero Cardona J."/>
        </authorList>
    </citation>
    <scope>NUCLEOTIDE SEQUENCE</scope>
    <source>
        <strain evidence="3">R-83534</strain>
    </source>
</reference>
<comment type="caution">
    <text evidence="3">The sequence shown here is derived from an EMBL/GenBank/DDBJ whole genome shotgun (WGS) entry which is preliminary data.</text>
</comment>
<dbReference type="NCBIfam" id="NF005309">
    <property type="entry name" value="PRK06841.1"/>
    <property type="match status" value="1"/>
</dbReference>
<proteinExistence type="inferred from homology"/>
<protein>
    <submittedName>
        <fullName evidence="3">Short-chain alcohol dehydrogenase family (FabG) (PDB:6L1H)</fullName>
    </submittedName>
</protein>
<dbReference type="Pfam" id="PF13561">
    <property type="entry name" value="adh_short_C2"/>
    <property type="match status" value="1"/>
</dbReference>
<dbReference type="Gene3D" id="3.40.50.720">
    <property type="entry name" value="NAD(P)-binding Rossmann-like Domain"/>
    <property type="match status" value="1"/>
</dbReference>
<dbReference type="SUPFAM" id="SSF51735">
    <property type="entry name" value="NAD(P)-binding Rossmann-fold domains"/>
    <property type="match status" value="1"/>
</dbReference>
<dbReference type="InterPro" id="IPR002347">
    <property type="entry name" value="SDR_fam"/>
</dbReference>
<organism evidence="3 4">
    <name type="scientific">Commensalibacter papalotli</name>
    <name type="common">ex Botero et al. 2024</name>
    <dbReference type="NCBI Taxonomy" id="2972766"/>
    <lineage>
        <taxon>Bacteria</taxon>
        <taxon>Pseudomonadati</taxon>
        <taxon>Pseudomonadota</taxon>
        <taxon>Alphaproteobacteria</taxon>
        <taxon>Acetobacterales</taxon>
        <taxon>Acetobacteraceae</taxon>
    </lineage>
</organism>
<dbReference type="PANTHER" id="PTHR42760:SF115">
    <property type="entry name" value="3-OXOACYL-[ACYL-CARRIER-PROTEIN] REDUCTASE FABG"/>
    <property type="match status" value="1"/>
</dbReference>
<dbReference type="PANTHER" id="PTHR42760">
    <property type="entry name" value="SHORT-CHAIN DEHYDROGENASES/REDUCTASES FAMILY MEMBER"/>
    <property type="match status" value="1"/>
</dbReference>
<dbReference type="InterPro" id="IPR036291">
    <property type="entry name" value="NAD(P)-bd_dom_sf"/>
</dbReference>
<dbReference type="Proteomes" id="UP001154272">
    <property type="component" value="Unassembled WGS sequence"/>
</dbReference>
<dbReference type="CDD" id="cd05233">
    <property type="entry name" value="SDR_c"/>
    <property type="match status" value="1"/>
</dbReference>
<dbReference type="PRINTS" id="PR00081">
    <property type="entry name" value="GDHRDH"/>
</dbReference>
<dbReference type="NCBIfam" id="NF005559">
    <property type="entry name" value="PRK07231.1"/>
    <property type="match status" value="1"/>
</dbReference>
<dbReference type="PROSITE" id="PS00061">
    <property type="entry name" value="ADH_SHORT"/>
    <property type="match status" value="1"/>
</dbReference>
<dbReference type="InterPro" id="IPR020904">
    <property type="entry name" value="Sc_DH/Rdtase_CS"/>
</dbReference>
<evidence type="ECO:0000313" key="4">
    <source>
        <dbReference type="Proteomes" id="UP001154272"/>
    </source>
</evidence>
<keyword evidence="4" id="KW-1185">Reference proteome</keyword>
<dbReference type="EMBL" id="CAMXCH010000003">
    <property type="protein sequence ID" value="CAI3951234.1"/>
    <property type="molecule type" value="Genomic_DNA"/>
</dbReference>
<sequence length="246" mass="25709">MFDLSGKNAVITGGGAGIGNEIAKAYLEKGVKVALLDRADNIAQIAKDFGADKAIGIQTDVTSKDHINKAIKAVVDHYGRIDILVNCAGVALLDAAENISEEMWDATLNINLKGTFLVCQAVGNVMLKQKHGSIINLASQAGVVALPNHIAYCASKAGVIGLTQVLSLEWGPSNINVNSISPTVVLTELGKKAWAGKIGDEFKAKIPSRRFAEPEQIAAAAVYLASSEASIINGANLVIDGGFTVQ</sequence>
<evidence type="ECO:0000256" key="2">
    <source>
        <dbReference type="ARBA" id="ARBA00023002"/>
    </source>
</evidence>
<evidence type="ECO:0000256" key="1">
    <source>
        <dbReference type="ARBA" id="ARBA00006484"/>
    </source>
</evidence>
<dbReference type="PRINTS" id="PR00080">
    <property type="entry name" value="SDRFAMILY"/>
</dbReference>
<gene>
    <name evidence="3" type="ORF">R83534S58_LOCUS1726</name>
</gene>
<keyword evidence="2" id="KW-0560">Oxidoreductase</keyword>
<name>A0ABN8WGB7_9PROT</name>
<accession>A0ABN8WGB7</accession>
<comment type="similarity">
    <text evidence="1">Belongs to the short-chain dehydrogenases/reductases (SDR) family.</text>
</comment>
<evidence type="ECO:0000313" key="3">
    <source>
        <dbReference type="EMBL" id="CAI3951234.1"/>
    </source>
</evidence>
<dbReference type="RefSeq" id="WP_282024275.1">
    <property type="nucleotide sequence ID" value="NZ_CAMXCH010000003.1"/>
</dbReference>